<comment type="caution">
    <text evidence="3">The sequence shown here is derived from an EMBL/GenBank/DDBJ whole genome shotgun (WGS) entry which is preliminary data.</text>
</comment>
<dbReference type="InterPro" id="IPR001878">
    <property type="entry name" value="Znf_CCHC"/>
</dbReference>
<accession>A0A438FMW2</accession>
<dbReference type="GO" id="GO:0003676">
    <property type="term" value="F:nucleic acid binding"/>
    <property type="evidence" value="ECO:0007669"/>
    <property type="project" value="InterPro"/>
</dbReference>
<name>A0A438FMW2_VITVI</name>
<dbReference type="SUPFAM" id="SSF57756">
    <property type="entry name" value="Retrovirus zinc finger-like domains"/>
    <property type="match status" value="1"/>
</dbReference>
<dbReference type="InterPro" id="IPR036875">
    <property type="entry name" value="Znf_CCHC_sf"/>
</dbReference>
<evidence type="ECO:0000313" key="3">
    <source>
        <dbReference type="EMBL" id="RVW61290.1"/>
    </source>
</evidence>
<gene>
    <name evidence="3" type="primary">RE2_114</name>
    <name evidence="3" type="ORF">CK203_020647</name>
</gene>
<proteinExistence type="predicted"/>
<evidence type="ECO:0000313" key="4">
    <source>
        <dbReference type="Proteomes" id="UP000288805"/>
    </source>
</evidence>
<dbReference type="EMBL" id="QGNW01000842">
    <property type="protein sequence ID" value="RVW61290.1"/>
    <property type="molecule type" value="Genomic_DNA"/>
</dbReference>
<feature type="domain" description="CCHC-type" evidence="2">
    <location>
        <begin position="18"/>
        <end position="33"/>
    </location>
</feature>
<keyword evidence="1" id="KW-0862">Zinc</keyword>
<evidence type="ECO:0000256" key="1">
    <source>
        <dbReference type="PROSITE-ProRule" id="PRU00047"/>
    </source>
</evidence>
<keyword evidence="1" id="KW-0479">Metal-binding</keyword>
<dbReference type="AlphaFoldDB" id="A0A438FMW2"/>
<dbReference type="PROSITE" id="PS50158">
    <property type="entry name" value="ZF_CCHC"/>
    <property type="match status" value="1"/>
</dbReference>
<dbReference type="Proteomes" id="UP000288805">
    <property type="component" value="Unassembled WGS sequence"/>
</dbReference>
<keyword evidence="1" id="KW-0863">Zinc-finger</keyword>
<evidence type="ECO:0000259" key="2">
    <source>
        <dbReference type="PROSITE" id="PS50158"/>
    </source>
</evidence>
<sequence>MTTSNTSNHTPHPYKRTCQLCGVQGHSAKRCPSFRYVTNQHHGVLPNYNYHPSSAQTRGNSTNYCLSLNWLLDSSVSHHISNDLQNLSLHSDYAGPDDIIIGDSKGLEITQLLQDNTILDTTLVEHLTIHDTTLAGQLIILSPNAETTQHPTYFLSKSNLVFNPHPAPSLIPPTRPPTLNTHPLVTRSKNNVFKSSTKYALVFTTPNVAPTCVTQALKLLE</sequence>
<organism evidence="3 4">
    <name type="scientific">Vitis vinifera</name>
    <name type="common">Grape</name>
    <dbReference type="NCBI Taxonomy" id="29760"/>
    <lineage>
        <taxon>Eukaryota</taxon>
        <taxon>Viridiplantae</taxon>
        <taxon>Streptophyta</taxon>
        <taxon>Embryophyta</taxon>
        <taxon>Tracheophyta</taxon>
        <taxon>Spermatophyta</taxon>
        <taxon>Magnoliopsida</taxon>
        <taxon>eudicotyledons</taxon>
        <taxon>Gunneridae</taxon>
        <taxon>Pentapetalae</taxon>
        <taxon>rosids</taxon>
        <taxon>Vitales</taxon>
        <taxon>Vitaceae</taxon>
        <taxon>Viteae</taxon>
        <taxon>Vitis</taxon>
    </lineage>
</organism>
<dbReference type="GO" id="GO:0008270">
    <property type="term" value="F:zinc ion binding"/>
    <property type="evidence" value="ECO:0007669"/>
    <property type="project" value="UniProtKB-KW"/>
</dbReference>
<protein>
    <submittedName>
        <fullName evidence="3">Retrovirus-related Pol polyprotein from transposon RE2</fullName>
    </submittedName>
</protein>
<reference evidence="3 4" key="1">
    <citation type="journal article" date="2018" name="PLoS Genet.">
        <title>Population sequencing reveals clonal diversity and ancestral inbreeding in the grapevine cultivar Chardonnay.</title>
        <authorList>
            <person name="Roach M.J."/>
            <person name="Johnson D.L."/>
            <person name="Bohlmann J."/>
            <person name="van Vuuren H.J."/>
            <person name="Jones S.J."/>
            <person name="Pretorius I.S."/>
            <person name="Schmidt S.A."/>
            <person name="Borneman A.R."/>
        </authorList>
    </citation>
    <scope>NUCLEOTIDE SEQUENCE [LARGE SCALE GENOMIC DNA]</scope>
    <source>
        <strain evidence="4">cv. Chardonnay</strain>
        <tissue evidence="3">Leaf</tissue>
    </source>
</reference>